<reference evidence="1" key="1">
    <citation type="submission" date="2022-12" db="EMBL/GenBank/DDBJ databases">
        <title>Gycomyces niveus sp.nov.,a novel actinomycete isolated from soil in Shouguan.</title>
        <authorList>
            <person name="Yang X."/>
        </authorList>
    </citation>
    <scope>NUCLEOTIDE SEQUENCE</scope>
    <source>
        <strain evidence="1">NEAU-A15</strain>
    </source>
</reference>
<dbReference type="Pfam" id="PF19614">
    <property type="entry name" value="DUF6119"/>
    <property type="match status" value="1"/>
</dbReference>
<sequence>MANPPLTHSRKATLYRLFGVEPDLDSICNAFKEKLDQLAADGGDHYRTSLAGCPALVLCGSYEGPPGWLLDAETMTGMTFPYTDHRSFVLLVIAVDRHVYALGFGTGYHFIPTGCKDLRFGLSLANRVADPDFVKNIVRRRPGQRGRIDATLSPEGLPLWSILVDKGQDIVARLGSRVDGLNLTAGRGSRKRMLVDGGTGLNTRFGTRPEDLVADIRELATILESQDPVPELAFTEQLMVVRDPELRETLDARLDAILACADSAVEEIGLAVPNECMEHHDQARAADIRIGSVLKPVEEVSIEAIVQRTEVQQPGSRVQALRAGRITLFADRDRTELLGRAAAIEWIEASASVGSRRFHLLDGAWLEMDAGFADRHDEFILDLMTDPSGIELPCWPHGWHEKPYLAHVGKRTGMTVLDTKFVYPSGGGAVEICDLLGPDDELIHVKQASGSAALSHLFKQALVSVDALRSSEVRRQFAAVVEAEGKNRTVPVDFMPRKVVLAFKHRGGRRLDVNTLFPFAKIALAETAERLQDQGIKVQVVLIDPVAA</sequence>
<dbReference type="Proteomes" id="UP001146067">
    <property type="component" value="Unassembled WGS sequence"/>
</dbReference>
<accession>A0A9X3PB49</accession>
<proteinExistence type="predicted"/>
<dbReference type="NCBIfam" id="TIGR04141">
    <property type="entry name" value="TIGR04141 family sporadically distributed protein"/>
    <property type="match status" value="1"/>
</dbReference>
<organism evidence="1 2">
    <name type="scientific">Glycomyces luteolus</name>
    <dbReference type="NCBI Taxonomy" id="2670330"/>
    <lineage>
        <taxon>Bacteria</taxon>
        <taxon>Bacillati</taxon>
        <taxon>Actinomycetota</taxon>
        <taxon>Actinomycetes</taxon>
        <taxon>Glycomycetales</taxon>
        <taxon>Glycomycetaceae</taxon>
        <taxon>Glycomyces</taxon>
    </lineage>
</organism>
<dbReference type="AlphaFoldDB" id="A0A9X3PB49"/>
<gene>
    <name evidence="1" type="ORF">O1R50_21230</name>
</gene>
<evidence type="ECO:0000313" key="1">
    <source>
        <dbReference type="EMBL" id="MDA1362163.1"/>
    </source>
</evidence>
<dbReference type="InterPro" id="IPR026487">
    <property type="entry name" value="CHP04141"/>
</dbReference>
<comment type="caution">
    <text evidence="1">The sequence shown here is derived from an EMBL/GenBank/DDBJ whole genome shotgun (WGS) entry which is preliminary data.</text>
</comment>
<keyword evidence="2" id="KW-1185">Reference proteome</keyword>
<protein>
    <submittedName>
        <fullName evidence="1">TIGR04141 family sporadically distributed protein</fullName>
    </submittedName>
</protein>
<name>A0A9X3PB49_9ACTN</name>
<evidence type="ECO:0000313" key="2">
    <source>
        <dbReference type="Proteomes" id="UP001146067"/>
    </source>
</evidence>
<dbReference type="RefSeq" id="WP_270112212.1">
    <property type="nucleotide sequence ID" value="NZ_JAPZVP010000020.1"/>
</dbReference>
<dbReference type="EMBL" id="JAPZVP010000020">
    <property type="protein sequence ID" value="MDA1362163.1"/>
    <property type="molecule type" value="Genomic_DNA"/>
</dbReference>